<dbReference type="Pfam" id="PF10203">
    <property type="entry name" value="Pet191_N"/>
    <property type="match status" value="1"/>
</dbReference>
<proteinExistence type="inferred from homology"/>
<comment type="similarity">
    <text evidence="1">Belongs to the PET191 family.</text>
</comment>
<keyword evidence="2" id="KW-1015">Disulfide bond</keyword>
<accession>A0A6A6QJK2</accession>
<evidence type="ECO:0000313" key="4">
    <source>
        <dbReference type="Proteomes" id="UP000799750"/>
    </source>
</evidence>
<evidence type="ECO:0000256" key="2">
    <source>
        <dbReference type="ARBA" id="ARBA00023157"/>
    </source>
</evidence>
<dbReference type="EMBL" id="MU004193">
    <property type="protein sequence ID" value="KAF2492618.1"/>
    <property type="molecule type" value="Genomic_DNA"/>
</dbReference>
<evidence type="ECO:0000313" key="3">
    <source>
        <dbReference type="EMBL" id="KAF2492618.1"/>
    </source>
</evidence>
<protein>
    <recommendedName>
        <fullName evidence="5">Cytochrome c oxidase assembly protein PET191</fullName>
    </recommendedName>
</protein>
<name>A0A6A6QJK2_9PEZI</name>
<dbReference type="GO" id="GO:0005739">
    <property type="term" value="C:mitochondrion"/>
    <property type="evidence" value="ECO:0007669"/>
    <property type="project" value="TreeGrafter"/>
</dbReference>
<evidence type="ECO:0008006" key="5">
    <source>
        <dbReference type="Google" id="ProtNLM"/>
    </source>
</evidence>
<dbReference type="AlphaFoldDB" id="A0A6A6QJK2"/>
<dbReference type="OrthoDB" id="282149at2759"/>
<dbReference type="GO" id="GO:0033617">
    <property type="term" value="P:mitochondrial respiratory chain complex IV assembly"/>
    <property type="evidence" value="ECO:0007669"/>
    <property type="project" value="TreeGrafter"/>
</dbReference>
<sequence length="145" mass="15924">MPASCKDIRQALAACLQNSDCIMIDRHAPSDCLRPPLNETLPTQCQQLQKGYGQCKRGMIDMRKRFRGNRPVGLLTELEGAGSDDATVGTIEEKGYMLYAGKPTQRVRVTSGDEGPNVVPEGYVEVRKKDGGVEVVKQSGELRKD</sequence>
<reference evidence="3" key="1">
    <citation type="journal article" date="2020" name="Stud. Mycol.">
        <title>101 Dothideomycetes genomes: a test case for predicting lifestyles and emergence of pathogens.</title>
        <authorList>
            <person name="Haridas S."/>
            <person name="Albert R."/>
            <person name="Binder M."/>
            <person name="Bloem J."/>
            <person name="Labutti K."/>
            <person name="Salamov A."/>
            <person name="Andreopoulos B."/>
            <person name="Baker S."/>
            <person name="Barry K."/>
            <person name="Bills G."/>
            <person name="Bluhm B."/>
            <person name="Cannon C."/>
            <person name="Castanera R."/>
            <person name="Culley D."/>
            <person name="Daum C."/>
            <person name="Ezra D."/>
            <person name="Gonzalez J."/>
            <person name="Henrissat B."/>
            <person name="Kuo A."/>
            <person name="Liang C."/>
            <person name="Lipzen A."/>
            <person name="Lutzoni F."/>
            <person name="Magnuson J."/>
            <person name="Mondo S."/>
            <person name="Nolan M."/>
            <person name="Ohm R."/>
            <person name="Pangilinan J."/>
            <person name="Park H.-J."/>
            <person name="Ramirez L."/>
            <person name="Alfaro M."/>
            <person name="Sun H."/>
            <person name="Tritt A."/>
            <person name="Yoshinaga Y."/>
            <person name="Zwiers L.-H."/>
            <person name="Turgeon B."/>
            <person name="Goodwin S."/>
            <person name="Spatafora J."/>
            <person name="Crous P."/>
            <person name="Grigoriev I."/>
        </authorList>
    </citation>
    <scope>NUCLEOTIDE SEQUENCE</scope>
    <source>
        <strain evidence="3">CBS 269.34</strain>
    </source>
</reference>
<dbReference type="PANTHER" id="PTHR28627">
    <property type="entry name" value="CYTOCHROME C OXIDASE ASSEMBLY FACTOR 5"/>
    <property type="match status" value="1"/>
</dbReference>
<dbReference type="Proteomes" id="UP000799750">
    <property type="component" value="Unassembled WGS sequence"/>
</dbReference>
<gene>
    <name evidence="3" type="ORF">BU16DRAFT_528959</name>
</gene>
<dbReference type="InterPro" id="IPR018793">
    <property type="entry name" value="Cyt_c_oxidase_assmbl_Pet191"/>
</dbReference>
<dbReference type="PANTHER" id="PTHR28627:SF1">
    <property type="entry name" value="CYTOCHROME C OXIDASE ASSEMBLY FACTOR 5"/>
    <property type="match status" value="1"/>
</dbReference>
<organism evidence="3 4">
    <name type="scientific">Lophium mytilinum</name>
    <dbReference type="NCBI Taxonomy" id="390894"/>
    <lineage>
        <taxon>Eukaryota</taxon>
        <taxon>Fungi</taxon>
        <taxon>Dikarya</taxon>
        <taxon>Ascomycota</taxon>
        <taxon>Pezizomycotina</taxon>
        <taxon>Dothideomycetes</taxon>
        <taxon>Pleosporomycetidae</taxon>
        <taxon>Mytilinidiales</taxon>
        <taxon>Mytilinidiaceae</taxon>
        <taxon>Lophium</taxon>
    </lineage>
</organism>
<keyword evidence="4" id="KW-1185">Reference proteome</keyword>
<evidence type="ECO:0000256" key="1">
    <source>
        <dbReference type="ARBA" id="ARBA00007785"/>
    </source>
</evidence>